<dbReference type="EMBL" id="WHVB01000014">
    <property type="protein sequence ID" value="KAF8476750.1"/>
    <property type="molecule type" value="Genomic_DNA"/>
</dbReference>
<evidence type="ECO:0000313" key="2">
    <source>
        <dbReference type="Proteomes" id="UP000759537"/>
    </source>
</evidence>
<reference evidence="1" key="2">
    <citation type="journal article" date="2020" name="Nat. Commun.">
        <title>Large-scale genome sequencing of mycorrhizal fungi provides insights into the early evolution of symbiotic traits.</title>
        <authorList>
            <person name="Miyauchi S."/>
            <person name="Kiss E."/>
            <person name="Kuo A."/>
            <person name="Drula E."/>
            <person name="Kohler A."/>
            <person name="Sanchez-Garcia M."/>
            <person name="Morin E."/>
            <person name="Andreopoulos B."/>
            <person name="Barry K.W."/>
            <person name="Bonito G."/>
            <person name="Buee M."/>
            <person name="Carver A."/>
            <person name="Chen C."/>
            <person name="Cichocki N."/>
            <person name="Clum A."/>
            <person name="Culley D."/>
            <person name="Crous P.W."/>
            <person name="Fauchery L."/>
            <person name="Girlanda M."/>
            <person name="Hayes R.D."/>
            <person name="Keri Z."/>
            <person name="LaButti K."/>
            <person name="Lipzen A."/>
            <person name="Lombard V."/>
            <person name="Magnuson J."/>
            <person name="Maillard F."/>
            <person name="Murat C."/>
            <person name="Nolan M."/>
            <person name="Ohm R.A."/>
            <person name="Pangilinan J."/>
            <person name="Pereira M.F."/>
            <person name="Perotto S."/>
            <person name="Peter M."/>
            <person name="Pfister S."/>
            <person name="Riley R."/>
            <person name="Sitrit Y."/>
            <person name="Stielow J.B."/>
            <person name="Szollosi G."/>
            <person name="Zifcakova L."/>
            <person name="Stursova M."/>
            <person name="Spatafora J.W."/>
            <person name="Tedersoo L."/>
            <person name="Vaario L.M."/>
            <person name="Yamada A."/>
            <person name="Yan M."/>
            <person name="Wang P."/>
            <person name="Xu J."/>
            <person name="Bruns T."/>
            <person name="Baldrian P."/>
            <person name="Vilgalys R."/>
            <person name="Dunand C."/>
            <person name="Henrissat B."/>
            <person name="Grigoriev I.V."/>
            <person name="Hibbett D."/>
            <person name="Nagy L.G."/>
            <person name="Martin F.M."/>
        </authorList>
    </citation>
    <scope>NUCLEOTIDE SEQUENCE</scope>
    <source>
        <strain evidence="1">Prilba</strain>
    </source>
</reference>
<evidence type="ECO:0000313" key="1">
    <source>
        <dbReference type="EMBL" id="KAF8476750.1"/>
    </source>
</evidence>
<proteinExistence type="predicted"/>
<reference evidence="1" key="1">
    <citation type="submission" date="2019-10" db="EMBL/GenBank/DDBJ databases">
        <authorList>
            <consortium name="DOE Joint Genome Institute"/>
            <person name="Kuo A."/>
            <person name="Miyauchi S."/>
            <person name="Kiss E."/>
            <person name="Drula E."/>
            <person name="Kohler A."/>
            <person name="Sanchez-Garcia M."/>
            <person name="Andreopoulos B."/>
            <person name="Barry K.W."/>
            <person name="Bonito G."/>
            <person name="Buee M."/>
            <person name="Carver A."/>
            <person name="Chen C."/>
            <person name="Cichocki N."/>
            <person name="Clum A."/>
            <person name="Culley D."/>
            <person name="Crous P.W."/>
            <person name="Fauchery L."/>
            <person name="Girlanda M."/>
            <person name="Hayes R."/>
            <person name="Keri Z."/>
            <person name="LaButti K."/>
            <person name="Lipzen A."/>
            <person name="Lombard V."/>
            <person name="Magnuson J."/>
            <person name="Maillard F."/>
            <person name="Morin E."/>
            <person name="Murat C."/>
            <person name="Nolan M."/>
            <person name="Ohm R."/>
            <person name="Pangilinan J."/>
            <person name="Pereira M."/>
            <person name="Perotto S."/>
            <person name="Peter M."/>
            <person name="Riley R."/>
            <person name="Sitrit Y."/>
            <person name="Stielow B."/>
            <person name="Szollosi G."/>
            <person name="Zifcakova L."/>
            <person name="Stursova M."/>
            <person name="Spatafora J.W."/>
            <person name="Tedersoo L."/>
            <person name="Vaario L.-M."/>
            <person name="Yamada A."/>
            <person name="Yan M."/>
            <person name="Wang P."/>
            <person name="Xu J."/>
            <person name="Bruns T."/>
            <person name="Baldrian P."/>
            <person name="Vilgalys R."/>
            <person name="Henrissat B."/>
            <person name="Grigoriev I.V."/>
            <person name="Hibbett D."/>
            <person name="Nagy L.G."/>
            <person name="Martin F.M."/>
        </authorList>
    </citation>
    <scope>NUCLEOTIDE SEQUENCE</scope>
    <source>
        <strain evidence="1">Prilba</strain>
    </source>
</reference>
<name>A0A9P5MSC4_9AGAM</name>
<gene>
    <name evidence="1" type="ORF">DFH94DRAFT_634674</name>
</gene>
<keyword evidence="2" id="KW-1185">Reference proteome</keyword>
<protein>
    <submittedName>
        <fullName evidence="1">Uncharacterized protein</fullName>
    </submittedName>
</protein>
<dbReference type="AlphaFoldDB" id="A0A9P5MSC4"/>
<organism evidence="1 2">
    <name type="scientific">Russula ochroleuca</name>
    <dbReference type="NCBI Taxonomy" id="152965"/>
    <lineage>
        <taxon>Eukaryota</taxon>
        <taxon>Fungi</taxon>
        <taxon>Dikarya</taxon>
        <taxon>Basidiomycota</taxon>
        <taxon>Agaricomycotina</taxon>
        <taxon>Agaricomycetes</taxon>
        <taxon>Russulales</taxon>
        <taxon>Russulaceae</taxon>
        <taxon>Russula</taxon>
    </lineage>
</organism>
<sequence>CFVCEVASKTDSAKIDSHTDCSRCRPATKIDWDNMQRVLEHMGAHILHDPKLSRMEERCGLCLQPAAMCLIYVTKGRGASERSTVNFTKSTCPNLVRFNYKNASESSEKCPCSNVPITCSLCPLGSPAVWTYSLEAHFQGRHRLTSHAHFPIPVEQSQSEKDGMKRVWLACLKNCKSYNSKKKWHTPPLAILEAHRSGLAIV</sequence>
<dbReference type="Proteomes" id="UP000759537">
    <property type="component" value="Unassembled WGS sequence"/>
</dbReference>
<accession>A0A9P5MSC4</accession>
<feature type="non-terminal residue" evidence="1">
    <location>
        <position position="1"/>
    </location>
</feature>
<dbReference type="OrthoDB" id="3241874at2759"/>
<comment type="caution">
    <text evidence="1">The sequence shown here is derived from an EMBL/GenBank/DDBJ whole genome shotgun (WGS) entry which is preliminary data.</text>
</comment>